<reference evidence="1 2" key="1">
    <citation type="journal article" date="2024" name="Plant J.">
        <title>Genome sequences and population genomics reveal climatic adaptation and genomic divergence between two closely related sweetgum species.</title>
        <authorList>
            <person name="Xu W.Q."/>
            <person name="Ren C.Q."/>
            <person name="Zhang X.Y."/>
            <person name="Comes H.P."/>
            <person name="Liu X.H."/>
            <person name="Li Y.G."/>
            <person name="Kettle C.J."/>
            <person name="Jalonen R."/>
            <person name="Gaisberger H."/>
            <person name="Ma Y.Z."/>
            <person name="Qiu Y.X."/>
        </authorList>
    </citation>
    <scope>NUCLEOTIDE SEQUENCE [LARGE SCALE GENOMIC DNA]</scope>
    <source>
        <strain evidence="1">Hangzhou</strain>
    </source>
</reference>
<keyword evidence="2" id="KW-1185">Reference proteome</keyword>
<comment type="caution">
    <text evidence="1">The sequence shown here is derived from an EMBL/GenBank/DDBJ whole genome shotgun (WGS) entry which is preliminary data.</text>
</comment>
<accession>A0AAP0RX13</accession>
<dbReference type="EMBL" id="JBBPBK010000004">
    <property type="protein sequence ID" value="KAK9286431.1"/>
    <property type="molecule type" value="Genomic_DNA"/>
</dbReference>
<dbReference type="AlphaFoldDB" id="A0AAP0RX13"/>
<evidence type="ECO:0000313" key="2">
    <source>
        <dbReference type="Proteomes" id="UP001415857"/>
    </source>
</evidence>
<name>A0AAP0RX13_LIQFO</name>
<gene>
    <name evidence="1" type="ORF">L1049_014828</name>
</gene>
<sequence>MDFTLLAVFEAKLDQNGGNEGDVEHFKTTFSQKLFLFHNLPQRPTDSVTTVH</sequence>
<dbReference type="Proteomes" id="UP001415857">
    <property type="component" value="Unassembled WGS sequence"/>
</dbReference>
<proteinExistence type="predicted"/>
<protein>
    <submittedName>
        <fullName evidence="1">Uncharacterized protein</fullName>
    </submittedName>
</protein>
<evidence type="ECO:0000313" key="1">
    <source>
        <dbReference type="EMBL" id="KAK9286431.1"/>
    </source>
</evidence>
<organism evidence="1 2">
    <name type="scientific">Liquidambar formosana</name>
    <name type="common">Formosan gum</name>
    <dbReference type="NCBI Taxonomy" id="63359"/>
    <lineage>
        <taxon>Eukaryota</taxon>
        <taxon>Viridiplantae</taxon>
        <taxon>Streptophyta</taxon>
        <taxon>Embryophyta</taxon>
        <taxon>Tracheophyta</taxon>
        <taxon>Spermatophyta</taxon>
        <taxon>Magnoliopsida</taxon>
        <taxon>eudicotyledons</taxon>
        <taxon>Gunneridae</taxon>
        <taxon>Pentapetalae</taxon>
        <taxon>Saxifragales</taxon>
        <taxon>Altingiaceae</taxon>
        <taxon>Liquidambar</taxon>
    </lineage>
</organism>